<dbReference type="InterPro" id="IPR015422">
    <property type="entry name" value="PyrdxlP-dep_Trfase_small"/>
</dbReference>
<protein>
    <submittedName>
        <fullName evidence="6">Aminotransferase class III-fold pyridoxal phosphate-dependent enzyme</fullName>
    </submittedName>
</protein>
<comment type="cofactor">
    <cofactor evidence="1">
        <name>pyridoxal 5'-phosphate</name>
        <dbReference type="ChEBI" id="CHEBI:597326"/>
    </cofactor>
</comment>
<gene>
    <name evidence="6" type="ORF">GLV81_15760</name>
</gene>
<evidence type="ECO:0000256" key="4">
    <source>
        <dbReference type="ARBA" id="ARBA00022898"/>
    </source>
</evidence>
<dbReference type="GO" id="GO:0030170">
    <property type="term" value="F:pyridoxal phosphate binding"/>
    <property type="evidence" value="ECO:0007669"/>
    <property type="project" value="InterPro"/>
</dbReference>
<dbReference type="CDD" id="cd00610">
    <property type="entry name" value="OAT_like"/>
    <property type="match status" value="1"/>
</dbReference>
<keyword evidence="7" id="KW-1185">Reference proteome</keyword>
<dbReference type="PANTHER" id="PTHR11986">
    <property type="entry name" value="AMINOTRANSFERASE CLASS III"/>
    <property type="match status" value="1"/>
</dbReference>
<dbReference type="Gene3D" id="3.40.640.10">
    <property type="entry name" value="Type I PLP-dependent aspartate aminotransferase-like (Major domain)"/>
    <property type="match status" value="1"/>
</dbReference>
<name>A0A6I6GQZ8_9BACT</name>
<dbReference type="KEGG" id="fls:GLV81_15760"/>
<evidence type="ECO:0000313" key="7">
    <source>
        <dbReference type="Proteomes" id="UP000426027"/>
    </source>
</evidence>
<dbReference type="InterPro" id="IPR015421">
    <property type="entry name" value="PyrdxlP-dep_Trfase_major"/>
</dbReference>
<reference evidence="6 7" key="1">
    <citation type="submission" date="2019-11" db="EMBL/GenBank/DDBJ databases">
        <authorList>
            <person name="Im W.T."/>
        </authorList>
    </citation>
    <scope>NUCLEOTIDE SEQUENCE [LARGE SCALE GENOMIC DNA]</scope>
    <source>
        <strain evidence="6 7">SB-02</strain>
    </source>
</reference>
<evidence type="ECO:0000256" key="5">
    <source>
        <dbReference type="RuleBase" id="RU003560"/>
    </source>
</evidence>
<dbReference type="InterPro" id="IPR049704">
    <property type="entry name" value="Aminotrans_3_PPA_site"/>
</dbReference>
<comment type="similarity">
    <text evidence="5">Belongs to the class-III pyridoxal-phosphate-dependent aminotransferase family.</text>
</comment>
<dbReference type="InterPro" id="IPR015424">
    <property type="entry name" value="PyrdxlP-dep_Trfase"/>
</dbReference>
<dbReference type="Gene3D" id="3.90.1150.10">
    <property type="entry name" value="Aspartate Aminotransferase, domain 1"/>
    <property type="match status" value="1"/>
</dbReference>
<organism evidence="6 7">
    <name type="scientific">Phnomibacter ginsenosidimutans</name>
    <dbReference type="NCBI Taxonomy" id="2676868"/>
    <lineage>
        <taxon>Bacteria</taxon>
        <taxon>Pseudomonadati</taxon>
        <taxon>Bacteroidota</taxon>
        <taxon>Chitinophagia</taxon>
        <taxon>Chitinophagales</taxon>
        <taxon>Chitinophagaceae</taxon>
        <taxon>Phnomibacter</taxon>
    </lineage>
</organism>
<sequence>MNNRQLFLQHVAQTSPAPIGLEIVKAEGIYMWDVAGQRYIDAISGFSVMNIGHGHPAVKAAINKQVEDYMHLLVYGEIIESPQVQYAKRLSSLLPASLDCVYFTNSGAEAAEGAMKLAKRVTGRTQIIAFNNAYHGSTQGALSIMGGEYWRNAYRPLLPDVWHVDFNTDEALKSITEKTACVVAEVVQAEAGAKPAQQAWLTALRQRCTDTGTLLVFDEIQTGFGRTGSLWAFEQYGVVPDILLLGKALGGGLPLGAFIASHAHMQQLTFNPVLGHISTFAGHPVCCAAGLAAFEELIKFANINLQFPGHSSLQAANCKLETVIEKELQFRSLLHHPAIKAIHGRGLLLAVEFESAELCQRICHAAVKAGVVTDWFLFAPNCLRIAPPLIISAEEISAVCAVLLQTINQVVEA</sequence>
<proteinExistence type="inferred from homology"/>
<dbReference type="PANTHER" id="PTHR11986:SF79">
    <property type="entry name" value="ACETYLORNITHINE AMINOTRANSFERASE, MITOCHONDRIAL"/>
    <property type="match status" value="1"/>
</dbReference>
<dbReference type="FunFam" id="3.40.640.10:FF:000004">
    <property type="entry name" value="Acetylornithine aminotransferase"/>
    <property type="match status" value="1"/>
</dbReference>
<dbReference type="EMBL" id="CP046566">
    <property type="protein sequence ID" value="QGW29372.1"/>
    <property type="molecule type" value="Genomic_DNA"/>
</dbReference>
<evidence type="ECO:0000256" key="3">
    <source>
        <dbReference type="ARBA" id="ARBA00022679"/>
    </source>
</evidence>
<dbReference type="InterPro" id="IPR005814">
    <property type="entry name" value="Aminotrans_3"/>
</dbReference>
<accession>A0A6I6GQZ8</accession>
<evidence type="ECO:0000313" key="6">
    <source>
        <dbReference type="EMBL" id="QGW29372.1"/>
    </source>
</evidence>
<dbReference type="RefSeq" id="WP_157479724.1">
    <property type="nucleotide sequence ID" value="NZ_CP046566.1"/>
</dbReference>
<dbReference type="InterPro" id="IPR050103">
    <property type="entry name" value="Class-III_PLP-dep_AT"/>
</dbReference>
<dbReference type="PROSITE" id="PS00600">
    <property type="entry name" value="AA_TRANSFER_CLASS_3"/>
    <property type="match status" value="1"/>
</dbReference>
<keyword evidence="4 5" id="KW-0663">Pyridoxal phosphate</keyword>
<evidence type="ECO:0000256" key="1">
    <source>
        <dbReference type="ARBA" id="ARBA00001933"/>
    </source>
</evidence>
<evidence type="ECO:0000256" key="2">
    <source>
        <dbReference type="ARBA" id="ARBA00022576"/>
    </source>
</evidence>
<keyword evidence="2 6" id="KW-0032">Aminotransferase</keyword>
<dbReference type="GO" id="GO:0042802">
    <property type="term" value="F:identical protein binding"/>
    <property type="evidence" value="ECO:0007669"/>
    <property type="project" value="TreeGrafter"/>
</dbReference>
<dbReference type="AlphaFoldDB" id="A0A6I6GQZ8"/>
<dbReference type="PIRSF" id="PIRSF000521">
    <property type="entry name" value="Transaminase_4ab_Lys_Orn"/>
    <property type="match status" value="1"/>
</dbReference>
<dbReference type="Pfam" id="PF00202">
    <property type="entry name" value="Aminotran_3"/>
    <property type="match status" value="1"/>
</dbReference>
<dbReference type="GO" id="GO:0008483">
    <property type="term" value="F:transaminase activity"/>
    <property type="evidence" value="ECO:0007669"/>
    <property type="project" value="UniProtKB-KW"/>
</dbReference>
<dbReference type="Proteomes" id="UP000426027">
    <property type="component" value="Chromosome"/>
</dbReference>
<dbReference type="SUPFAM" id="SSF53383">
    <property type="entry name" value="PLP-dependent transferases"/>
    <property type="match status" value="1"/>
</dbReference>
<keyword evidence="3 6" id="KW-0808">Transferase</keyword>